<dbReference type="OrthoDB" id="10250282at2759"/>
<protein>
    <recommendedName>
        <fullName evidence="2">Beta-lactamase-related domain-containing protein</fullName>
    </recommendedName>
</protein>
<dbReference type="Pfam" id="PF00144">
    <property type="entry name" value="Beta-lactamase"/>
    <property type="match status" value="1"/>
</dbReference>
<dbReference type="InterPro" id="IPR051478">
    <property type="entry name" value="Beta-lactamase-like_AB/R"/>
</dbReference>
<gene>
    <name evidence="3" type="ORF">K444DRAFT_637223</name>
</gene>
<sequence length="223" mass="24184">MMLSTRYYALLFLGTLHYFTTHAQSICPLIGPDFPPPKSLSSNKTFQSTISNFTQLLQQTISAGNTQYGPFDSANTSYSTELFSTYELTPLFTAHFTPPAVATYQDGVKSVDSNTVFRIGSLTKLIVVYTFLIEAGDARFNDPVAKYVPELLGAAQSINPSANSLGNVAWDEIIVGELAAHMAGIGRDWEGLGKIGGFFFPVGDPSALGLQPLHASELPRSKY</sequence>
<evidence type="ECO:0000313" key="3">
    <source>
        <dbReference type="EMBL" id="PMD51993.1"/>
    </source>
</evidence>
<keyword evidence="4" id="KW-1185">Reference proteome</keyword>
<feature type="chain" id="PRO_5014334719" description="Beta-lactamase-related domain-containing protein" evidence="1">
    <location>
        <begin position="24"/>
        <end position="223"/>
    </location>
</feature>
<dbReference type="RefSeq" id="XP_024728897.1">
    <property type="nucleotide sequence ID" value="XM_024884097.1"/>
</dbReference>
<dbReference type="AlphaFoldDB" id="A0A2J6SMK8"/>
<evidence type="ECO:0000313" key="4">
    <source>
        <dbReference type="Proteomes" id="UP000235371"/>
    </source>
</evidence>
<dbReference type="PANTHER" id="PTHR22935:SF97">
    <property type="entry name" value="BETA-LACTAMASE-RELATED DOMAIN-CONTAINING PROTEIN"/>
    <property type="match status" value="1"/>
</dbReference>
<dbReference type="InParanoid" id="A0A2J6SMK8"/>
<dbReference type="EMBL" id="KZ613912">
    <property type="protein sequence ID" value="PMD51993.1"/>
    <property type="molecule type" value="Genomic_DNA"/>
</dbReference>
<proteinExistence type="predicted"/>
<evidence type="ECO:0000259" key="2">
    <source>
        <dbReference type="Pfam" id="PF00144"/>
    </source>
</evidence>
<dbReference type="Gene3D" id="3.40.710.10">
    <property type="entry name" value="DD-peptidase/beta-lactamase superfamily"/>
    <property type="match status" value="1"/>
</dbReference>
<dbReference type="InterPro" id="IPR012338">
    <property type="entry name" value="Beta-lactam/transpept-like"/>
</dbReference>
<keyword evidence="1" id="KW-0732">Signal</keyword>
<dbReference type="InterPro" id="IPR001466">
    <property type="entry name" value="Beta-lactam-related"/>
</dbReference>
<dbReference type="SUPFAM" id="SSF56601">
    <property type="entry name" value="beta-lactamase/transpeptidase-like"/>
    <property type="match status" value="1"/>
</dbReference>
<evidence type="ECO:0000256" key="1">
    <source>
        <dbReference type="SAM" id="SignalP"/>
    </source>
</evidence>
<accession>A0A2J6SMK8</accession>
<dbReference type="GeneID" id="36592174"/>
<dbReference type="Proteomes" id="UP000235371">
    <property type="component" value="Unassembled WGS sequence"/>
</dbReference>
<dbReference type="STRING" id="1095630.A0A2J6SMK8"/>
<name>A0A2J6SMK8_9HELO</name>
<dbReference type="PANTHER" id="PTHR22935">
    <property type="entry name" value="PENICILLIN-BINDING PROTEIN"/>
    <property type="match status" value="1"/>
</dbReference>
<feature type="domain" description="Beta-lactamase-related" evidence="2">
    <location>
        <begin position="109"/>
        <end position="188"/>
    </location>
</feature>
<organism evidence="3 4">
    <name type="scientific">Hyaloscypha bicolor E</name>
    <dbReference type="NCBI Taxonomy" id="1095630"/>
    <lineage>
        <taxon>Eukaryota</taxon>
        <taxon>Fungi</taxon>
        <taxon>Dikarya</taxon>
        <taxon>Ascomycota</taxon>
        <taxon>Pezizomycotina</taxon>
        <taxon>Leotiomycetes</taxon>
        <taxon>Helotiales</taxon>
        <taxon>Hyaloscyphaceae</taxon>
        <taxon>Hyaloscypha</taxon>
        <taxon>Hyaloscypha bicolor</taxon>
    </lineage>
</organism>
<feature type="signal peptide" evidence="1">
    <location>
        <begin position="1"/>
        <end position="23"/>
    </location>
</feature>
<reference evidence="3 4" key="1">
    <citation type="submission" date="2016-04" db="EMBL/GenBank/DDBJ databases">
        <title>A degradative enzymes factory behind the ericoid mycorrhizal symbiosis.</title>
        <authorList>
            <consortium name="DOE Joint Genome Institute"/>
            <person name="Martino E."/>
            <person name="Morin E."/>
            <person name="Grelet G."/>
            <person name="Kuo A."/>
            <person name="Kohler A."/>
            <person name="Daghino S."/>
            <person name="Barry K."/>
            <person name="Choi C."/>
            <person name="Cichocki N."/>
            <person name="Clum A."/>
            <person name="Copeland A."/>
            <person name="Hainaut M."/>
            <person name="Haridas S."/>
            <person name="Labutti K."/>
            <person name="Lindquist E."/>
            <person name="Lipzen A."/>
            <person name="Khouja H.-R."/>
            <person name="Murat C."/>
            <person name="Ohm R."/>
            <person name="Olson A."/>
            <person name="Spatafora J."/>
            <person name="Veneault-Fourrey C."/>
            <person name="Henrissat B."/>
            <person name="Grigoriev I."/>
            <person name="Martin F."/>
            <person name="Perotto S."/>
        </authorList>
    </citation>
    <scope>NUCLEOTIDE SEQUENCE [LARGE SCALE GENOMIC DNA]</scope>
    <source>
        <strain evidence="3 4">E</strain>
    </source>
</reference>